<feature type="transmembrane region" description="Helical" evidence="6">
    <location>
        <begin position="54"/>
        <end position="71"/>
    </location>
</feature>
<feature type="transmembrane region" description="Helical" evidence="6">
    <location>
        <begin position="150"/>
        <end position="167"/>
    </location>
</feature>
<dbReference type="EMBL" id="JBBXJM010000006">
    <property type="protein sequence ID" value="KAL1406045.1"/>
    <property type="molecule type" value="Genomic_DNA"/>
</dbReference>
<keyword evidence="8" id="KW-1185">Reference proteome</keyword>
<keyword evidence="5 6" id="KW-0472">Membrane</keyword>
<dbReference type="RefSeq" id="XP_069205989.1">
    <property type="nucleotide sequence ID" value="XM_069356148.1"/>
</dbReference>
<dbReference type="InterPro" id="IPR000791">
    <property type="entry name" value="Gpr1/Fun34/SatP-like"/>
</dbReference>
<dbReference type="GeneID" id="95988771"/>
<comment type="subcellular location">
    <subcellularLocation>
        <location evidence="1">Membrane</location>
        <topology evidence="1">Multi-pass membrane protein</topology>
    </subcellularLocation>
</comment>
<evidence type="ECO:0000256" key="6">
    <source>
        <dbReference type="SAM" id="Phobius"/>
    </source>
</evidence>
<dbReference type="PANTHER" id="PTHR31123">
    <property type="entry name" value="ACCUMULATION OF DYADS PROTEIN 2-RELATED"/>
    <property type="match status" value="1"/>
</dbReference>
<feature type="transmembrane region" description="Helical" evidence="6">
    <location>
        <begin position="173"/>
        <end position="191"/>
    </location>
</feature>
<dbReference type="PROSITE" id="PS01114">
    <property type="entry name" value="GPR1_FUN34_YAAH"/>
    <property type="match status" value="1"/>
</dbReference>
<evidence type="ECO:0000256" key="2">
    <source>
        <dbReference type="ARBA" id="ARBA00005587"/>
    </source>
</evidence>
<feature type="transmembrane region" description="Helical" evidence="6">
    <location>
        <begin position="83"/>
        <end position="104"/>
    </location>
</feature>
<evidence type="ECO:0000256" key="4">
    <source>
        <dbReference type="ARBA" id="ARBA00022989"/>
    </source>
</evidence>
<feature type="transmembrane region" description="Helical" evidence="6">
    <location>
        <begin position="203"/>
        <end position="224"/>
    </location>
</feature>
<comment type="similarity">
    <text evidence="2">Belongs to the acetate uptake transporter (AceTr) (TC 2.A.96) family.</text>
</comment>
<dbReference type="Pfam" id="PF01184">
    <property type="entry name" value="Gpr1_Fun34_YaaH"/>
    <property type="match status" value="1"/>
</dbReference>
<dbReference type="NCBIfam" id="NF038013">
    <property type="entry name" value="AceTr_1"/>
    <property type="match status" value="1"/>
</dbReference>
<reference evidence="7 8" key="1">
    <citation type="submission" date="2023-08" db="EMBL/GenBank/DDBJ databases">
        <title>Annotated Genome Sequence of Vanrija albida AlHP1.</title>
        <authorList>
            <person name="Herzog R."/>
        </authorList>
    </citation>
    <scope>NUCLEOTIDE SEQUENCE [LARGE SCALE GENOMIC DNA]</scope>
    <source>
        <strain evidence="7 8">AlHP1</strain>
    </source>
</reference>
<dbReference type="PANTHER" id="PTHR31123:SF1">
    <property type="entry name" value="ACCUMULATION OF DYADS PROTEIN 2-RELATED"/>
    <property type="match status" value="1"/>
</dbReference>
<protein>
    <submittedName>
        <fullName evidence="7">Uncharacterized protein</fullName>
    </submittedName>
</protein>
<accession>A0ABR3PUC4</accession>
<name>A0ABR3PUC4_9TREE</name>
<sequence length="241" mass="25727">MSADTNGVPNVELKNQAEYSSGTAVSRFVTPGGNPVDNSQPAFPVFHRKFGNPAPLGLMSFAGTTFVLSFFNYQVRGITHPNVVVGLALALGGLAQFVAGILEWAVGNTFGGTAFTCYGAFWLSFGYIFVPSSGILKAYEGDSHMLNQALGIYLSMWGVVTFIFLIATHRSSIALVTVFLFLDVTFWTLAASHFLEHLTTQKAGGVLGVITAFAAFYTALAGLLTKDTSYFLLPVGALEPN</sequence>
<organism evidence="7 8">
    <name type="scientific">Vanrija albida</name>
    <dbReference type="NCBI Taxonomy" id="181172"/>
    <lineage>
        <taxon>Eukaryota</taxon>
        <taxon>Fungi</taxon>
        <taxon>Dikarya</taxon>
        <taxon>Basidiomycota</taxon>
        <taxon>Agaricomycotina</taxon>
        <taxon>Tremellomycetes</taxon>
        <taxon>Trichosporonales</taxon>
        <taxon>Trichosporonaceae</taxon>
        <taxon>Vanrija</taxon>
    </lineage>
</organism>
<feature type="transmembrane region" description="Helical" evidence="6">
    <location>
        <begin position="110"/>
        <end position="130"/>
    </location>
</feature>
<keyword evidence="3 6" id="KW-0812">Transmembrane</keyword>
<keyword evidence="4 6" id="KW-1133">Transmembrane helix</keyword>
<proteinExistence type="inferred from homology"/>
<dbReference type="Proteomes" id="UP001565368">
    <property type="component" value="Unassembled WGS sequence"/>
</dbReference>
<gene>
    <name evidence="7" type="ORF">Q8F55_007728</name>
</gene>
<dbReference type="InterPro" id="IPR051633">
    <property type="entry name" value="AceTr"/>
</dbReference>
<comment type="caution">
    <text evidence="7">The sequence shown here is derived from an EMBL/GenBank/DDBJ whole genome shotgun (WGS) entry which is preliminary data.</text>
</comment>
<evidence type="ECO:0000256" key="5">
    <source>
        <dbReference type="ARBA" id="ARBA00023136"/>
    </source>
</evidence>
<evidence type="ECO:0000313" key="8">
    <source>
        <dbReference type="Proteomes" id="UP001565368"/>
    </source>
</evidence>
<evidence type="ECO:0000256" key="1">
    <source>
        <dbReference type="ARBA" id="ARBA00004141"/>
    </source>
</evidence>
<evidence type="ECO:0000313" key="7">
    <source>
        <dbReference type="EMBL" id="KAL1406045.1"/>
    </source>
</evidence>
<dbReference type="InterPro" id="IPR047622">
    <property type="entry name" value="GPR1_FUN34_YAAH"/>
</dbReference>
<evidence type="ECO:0000256" key="3">
    <source>
        <dbReference type="ARBA" id="ARBA00022692"/>
    </source>
</evidence>